<comment type="similarity">
    <text evidence="1">Belongs to the ABC transporter superfamily.</text>
</comment>
<comment type="caution">
    <text evidence="7">The sequence shown here is derived from an EMBL/GenBank/DDBJ whole genome shotgun (WGS) entry which is preliminary data.</text>
</comment>
<reference evidence="7" key="2">
    <citation type="submission" date="2021-04" db="EMBL/GenBank/DDBJ databases">
        <authorList>
            <person name="Gilroy R."/>
        </authorList>
    </citation>
    <scope>NUCLEOTIDE SEQUENCE</scope>
    <source>
        <strain evidence="7">CHK186-1790</strain>
    </source>
</reference>
<keyword evidence="4 7" id="KW-0067">ATP-binding</keyword>
<keyword evidence="3" id="KW-0547">Nucleotide-binding</keyword>
<dbReference type="PROSITE" id="PS50893">
    <property type="entry name" value="ABC_TRANSPORTER_2"/>
    <property type="match status" value="1"/>
</dbReference>
<dbReference type="Gene3D" id="3.40.50.300">
    <property type="entry name" value="P-loop containing nucleotide triphosphate hydrolases"/>
    <property type="match status" value="1"/>
</dbReference>
<dbReference type="PANTHER" id="PTHR43335:SF4">
    <property type="entry name" value="ABC TRANSPORTER, ATP-BINDING PROTEIN"/>
    <property type="match status" value="1"/>
</dbReference>
<evidence type="ECO:0000256" key="2">
    <source>
        <dbReference type="ARBA" id="ARBA00022448"/>
    </source>
</evidence>
<dbReference type="PANTHER" id="PTHR43335">
    <property type="entry name" value="ABC TRANSPORTER, ATP-BINDING PROTEIN"/>
    <property type="match status" value="1"/>
</dbReference>
<name>A0A9D2SZ50_9FIRM</name>
<dbReference type="AlphaFoldDB" id="A0A9D2SZ50"/>
<dbReference type="SUPFAM" id="SSF52540">
    <property type="entry name" value="P-loop containing nucleoside triphosphate hydrolases"/>
    <property type="match status" value="1"/>
</dbReference>
<dbReference type="EMBL" id="DWWJ01000110">
    <property type="protein sequence ID" value="HJC41158.1"/>
    <property type="molecule type" value="Genomic_DNA"/>
</dbReference>
<evidence type="ECO:0000259" key="6">
    <source>
        <dbReference type="PROSITE" id="PS50893"/>
    </source>
</evidence>
<dbReference type="InterPro" id="IPR003439">
    <property type="entry name" value="ABC_transporter-like_ATP-bd"/>
</dbReference>
<dbReference type="GO" id="GO:0005524">
    <property type="term" value="F:ATP binding"/>
    <property type="evidence" value="ECO:0007669"/>
    <property type="project" value="UniProtKB-KW"/>
</dbReference>
<dbReference type="InterPro" id="IPR027417">
    <property type="entry name" value="P-loop_NTPase"/>
</dbReference>
<evidence type="ECO:0000313" key="7">
    <source>
        <dbReference type="EMBL" id="HJC41158.1"/>
    </source>
</evidence>
<reference evidence="7" key="1">
    <citation type="journal article" date="2021" name="PeerJ">
        <title>Extensive microbial diversity within the chicken gut microbiome revealed by metagenomics and culture.</title>
        <authorList>
            <person name="Gilroy R."/>
            <person name="Ravi A."/>
            <person name="Getino M."/>
            <person name="Pursley I."/>
            <person name="Horton D.L."/>
            <person name="Alikhan N.F."/>
            <person name="Baker D."/>
            <person name="Gharbi K."/>
            <person name="Hall N."/>
            <person name="Watson M."/>
            <person name="Adriaenssens E.M."/>
            <person name="Foster-Nyarko E."/>
            <person name="Jarju S."/>
            <person name="Secka A."/>
            <person name="Antonio M."/>
            <person name="Oren A."/>
            <person name="Chaudhuri R.R."/>
            <person name="La Ragione R."/>
            <person name="Hildebrand F."/>
            <person name="Pallen M.J."/>
        </authorList>
    </citation>
    <scope>NUCLEOTIDE SEQUENCE</scope>
    <source>
        <strain evidence="7">CHK186-1790</strain>
    </source>
</reference>
<protein>
    <submittedName>
        <fullName evidence="7">ABC transporter ATP-binding protein</fullName>
    </submittedName>
</protein>
<keyword evidence="2" id="KW-0813">Transport</keyword>
<dbReference type="Pfam" id="PF00005">
    <property type="entry name" value="ABC_tran"/>
    <property type="match status" value="1"/>
</dbReference>
<evidence type="ECO:0000313" key="8">
    <source>
        <dbReference type="Proteomes" id="UP000823882"/>
    </source>
</evidence>
<proteinExistence type="inferred from homology"/>
<dbReference type="CDD" id="cd03230">
    <property type="entry name" value="ABC_DR_subfamily_A"/>
    <property type="match status" value="1"/>
</dbReference>
<sequence length="335" mass="36305">MIEVRDLVKRYGRHTAVDHLSFTVEGGQAYGFLGPNGAGKSTTMNIMTGYLGPTEGEVLVDGHSMTEEPEAAKRRIGYLPEQPPLYPDMTVEEYLSFAAALKRVPARDREEELERVAGLTMLTGVEGRLIRNLSKGYRQRVGIAQALLGDPEIVILDEPTVGLDPKQIIEIRALIRDLARAHTVILSSHILAEVQAVCDRILIIHHGRMVASGTPEELERDLAGDRFLQVTLQTGAERGLALLRGIPGAGPAELLPGAAEGESTFRLESAGVDLREAVFRACVREDVPLLGLHAGGMTLEDVFLQLTADDAQEEPDQPPEDREPGAEAAGEEDAP</sequence>
<evidence type="ECO:0000256" key="3">
    <source>
        <dbReference type="ARBA" id="ARBA00022741"/>
    </source>
</evidence>
<gene>
    <name evidence="7" type="ORF">H9701_06360</name>
</gene>
<dbReference type="Proteomes" id="UP000823882">
    <property type="component" value="Unassembled WGS sequence"/>
</dbReference>
<evidence type="ECO:0000256" key="5">
    <source>
        <dbReference type="SAM" id="MobiDB-lite"/>
    </source>
</evidence>
<feature type="domain" description="ABC transporter" evidence="6">
    <location>
        <begin position="2"/>
        <end position="231"/>
    </location>
</feature>
<feature type="region of interest" description="Disordered" evidence="5">
    <location>
        <begin position="306"/>
        <end position="335"/>
    </location>
</feature>
<accession>A0A9D2SZ50</accession>
<organism evidence="7 8">
    <name type="scientific">Candidatus Intestinimonas pullistercoris</name>
    <dbReference type="NCBI Taxonomy" id="2838623"/>
    <lineage>
        <taxon>Bacteria</taxon>
        <taxon>Bacillati</taxon>
        <taxon>Bacillota</taxon>
        <taxon>Clostridia</taxon>
        <taxon>Eubacteriales</taxon>
        <taxon>Intestinimonas</taxon>
    </lineage>
</organism>
<evidence type="ECO:0000256" key="4">
    <source>
        <dbReference type="ARBA" id="ARBA00022840"/>
    </source>
</evidence>
<evidence type="ECO:0000256" key="1">
    <source>
        <dbReference type="ARBA" id="ARBA00005417"/>
    </source>
</evidence>
<dbReference type="GO" id="GO:0016887">
    <property type="term" value="F:ATP hydrolysis activity"/>
    <property type="evidence" value="ECO:0007669"/>
    <property type="project" value="InterPro"/>
</dbReference>
<dbReference type="InterPro" id="IPR003593">
    <property type="entry name" value="AAA+_ATPase"/>
</dbReference>
<dbReference type="SMART" id="SM00382">
    <property type="entry name" value="AAA"/>
    <property type="match status" value="1"/>
</dbReference>